<dbReference type="RefSeq" id="WP_242857554.1">
    <property type="nucleotide sequence ID" value="NZ_CYZU01000011.1"/>
</dbReference>
<proteinExistence type="predicted"/>
<dbReference type="EMBL" id="CYZU01000011">
    <property type="protein sequence ID" value="CUO19037.1"/>
    <property type="molecule type" value="Genomic_DNA"/>
</dbReference>
<dbReference type="Gene3D" id="1.10.260.40">
    <property type="entry name" value="lambda repressor-like DNA-binding domains"/>
    <property type="match status" value="1"/>
</dbReference>
<feature type="domain" description="HTH cro/C1-type" evidence="1">
    <location>
        <begin position="1"/>
        <end position="41"/>
    </location>
</feature>
<dbReference type="SUPFAM" id="SSF47413">
    <property type="entry name" value="lambda repressor-like DNA-binding domains"/>
    <property type="match status" value="1"/>
</dbReference>
<dbReference type="Proteomes" id="UP000095544">
    <property type="component" value="Unassembled WGS sequence"/>
</dbReference>
<dbReference type="CDD" id="cd00093">
    <property type="entry name" value="HTH_XRE"/>
    <property type="match status" value="1"/>
</dbReference>
<dbReference type="InterPro" id="IPR001387">
    <property type="entry name" value="Cro/C1-type_HTH"/>
</dbReference>
<dbReference type="Pfam" id="PF01381">
    <property type="entry name" value="HTH_3"/>
    <property type="match status" value="1"/>
</dbReference>
<accession>A0A174D146</accession>
<dbReference type="STRING" id="39482.ERS852491_01514"/>
<reference evidence="2 3" key="1">
    <citation type="submission" date="2015-09" db="EMBL/GenBank/DDBJ databases">
        <authorList>
            <consortium name="Pathogen Informatics"/>
        </authorList>
    </citation>
    <scope>NUCLEOTIDE SEQUENCE [LARGE SCALE GENOMIC DNA]</scope>
    <source>
        <strain evidence="2 3">2789STDY5834876</strain>
    </source>
</reference>
<organism evidence="2 3">
    <name type="scientific">Faecalicatena contorta</name>
    <dbReference type="NCBI Taxonomy" id="39482"/>
    <lineage>
        <taxon>Bacteria</taxon>
        <taxon>Bacillati</taxon>
        <taxon>Bacillota</taxon>
        <taxon>Clostridia</taxon>
        <taxon>Lachnospirales</taxon>
        <taxon>Lachnospiraceae</taxon>
        <taxon>Faecalicatena</taxon>
    </lineage>
</organism>
<evidence type="ECO:0000259" key="1">
    <source>
        <dbReference type="PROSITE" id="PS50943"/>
    </source>
</evidence>
<sequence length="47" mass="5538">MAKKLYLKRQTLSNYEIGKRVPDIYELVKITDLFDISLDELVGHSRK</sequence>
<evidence type="ECO:0000313" key="3">
    <source>
        <dbReference type="Proteomes" id="UP000095544"/>
    </source>
</evidence>
<gene>
    <name evidence="2" type="ORF">ERS852491_01514</name>
</gene>
<protein>
    <submittedName>
        <fullName evidence="2">Helix-turn-helix</fullName>
    </submittedName>
</protein>
<name>A0A174D146_9FIRM</name>
<dbReference type="PROSITE" id="PS50943">
    <property type="entry name" value="HTH_CROC1"/>
    <property type="match status" value="1"/>
</dbReference>
<dbReference type="GO" id="GO:0003677">
    <property type="term" value="F:DNA binding"/>
    <property type="evidence" value="ECO:0007669"/>
    <property type="project" value="InterPro"/>
</dbReference>
<evidence type="ECO:0000313" key="2">
    <source>
        <dbReference type="EMBL" id="CUO19037.1"/>
    </source>
</evidence>
<dbReference type="AlphaFoldDB" id="A0A174D146"/>
<dbReference type="InterPro" id="IPR010982">
    <property type="entry name" value="Lambda_DNA-bd_dom_sf"/>
</dbReference>